<dbReference type="EMBL" id="JACSQJ010000001">
    <property type="protein sequence ID" value="MBD7987117.1"/>
    <property type="molecule type" value="Genomic_DNA"/>
</dbReference>
<comment type="caution">
    <text evidence="3">The sequence shown here is derived from an EMBL/GenBank/DDBJ whole genome shotgun (WGS) entry which is preliminary data.</text>
</comment>
<reference evidence="3 4" key="1">
    <citation type="submission" date="2020-08" db="EMBL/GenBank/DDBJ databases">
        <title>A Genomic Blueprint of the Chicken Gut Microbiome.</title>
        <authorList>
            <person name="Gilroy R."/>
            <person name="Ravi A."/>
            <person name="Getino M."/>
            <person name="Pursley I."/>
            <person name="Horton D.L."/>
            <person name="Alikhan N.-F."/>
            <person name="Baker D."/>
            <person name="Gharbi K."/>
            <person name="Hall N."/>
            <person name="Watson M."/>
            <person name="Adriaenssens E.M."/>
            <person name="Foster-Nyarko E."/>
            <person name="Jarju S."/>
            <person name="Secka A."/>
            <person name="Antonio M."/>
            <person name="Oren A."/>
            <person name="Chaudhuri R."/>
            <person name="La Ragione R.M."/>
            <person name="Hildebrand F."/>
            <person name="Pallen M.J."/>
        </authorList>
    </citation>
    <scope>NUCLEOTIDE SEQUENCE [LARGE SCALE GENOMIC DNA]</scope>
    <source>
        <strain evidence="3 4">Sa2BVA3</strain>
    </source>
</reference>
<evidence type="ECO:0000313" key="4">
    <source>
        <dbReference type="Proteomes" id="UP000647183"/>
    </source>
</evidence>
<accession>A0ABR8UGH2</accession>
<keyword evidence="1" id="KW-0175">Coiled coil</keyword>
<sequence>MDLQSPGGGRMHFVLGAVERWVVGLGATALVALIGLLYVGITTKIDEGSQNTKALTATVGQVVTQQAVTNGQVATLTQQLSDVPRLTRDVAETKVRVDRLEQDTKELRQLQGLKR</sequence>
<feature type="transmembrane region" description="Helical" evidence="2">
    <location>
        <begin position="20"/>
        <end position="41"/>
    </location>
</feature>
<evidence type="ECO:0000313" key="3">
    <source>
        <dbReference type="EMBL" id="MBD7987117.1"/>
    </source>
</evidence>
<keyword evidence="2" id="KW-0472">Membrane</keyword>
<protein>
    <submittedName>
        <fullName evidence="3">Uncharacterized protein</fullName>
    </submittedName>
</protein>
<keyword evidence="2" id="KW-1133">Transmembrane helix</keyword>
<feature type="coiled-coil region" evidence="1">
    <location>
        <begin position="83"/>
        <end position="110"/>
    </location>
</feature>
<organism evidence="3 4">
    <name type="scientific">Luteimonas colneyensis</name>
    <dbReference type="NCBI Taxonomy" id="2762230"/>
    <lineage>
        <taxon>Bacteria</taxon>
        <taxon>Pseudomonadati</taxon>
        <taxon>Pseudomonadota</taxon>
        <taxon>Gammaproteobacteria</taxon>
        <taxon>Lysobacterales</taxon>
        <taxon>Lysobacteraceae</taxon>
        <taxon>Luteimonas</taxon>
    </lineage>
</organism>
<evidence type="ECO:0000256" key="2">
    <source>
        <dbReference type="SAM" id="Phobius"/>
    </source>
</evidence>
<keyword evidence="4" id="KW-1185">Reference proteome</keyword>
<proteinExistence type="predicted"/>
<gene>
    <name evidence="3" type="ORF">H9645_03655</name>
</gene>
<name>A0ABR8UGH2_9GAMM</name>
<keyword evidence="2" id="KW-0812">Transmembrane</keyword>
<dbReference type="Proteomes" id="UP000647183">
    <property type="component" value="Unassembled WGS sequence"/>
</dbReference>
<dbReference type="RefSeq" id="WP_191728333.1">
    <property type="nucleotide sequence ID" value="NZ_JACSQJ010000001.1"/>
</dbReference>
<evidence type="ECO:0000256" key="1">
    <source>
        <dbReference type="SAM" id="Coils"/>
    </source>
</evidence>